<dbReference type="EMBL" id="BLXT01004326">
    <property type="protein sequence ID" value="GFO11713.1"/>
    <property type="molecule type" value="Genomic_DNA"/>
</dbReference>
<evidence type="ECO:0000313" key="1">
    <source>
        <dbReference type="EMBL" id="GFO11713.1"/>
    </source>
</evidence>
<accession>A0AAV4AYY4</accession>
<dbReference type="AlphaFoldDB" id="A0AAV4AYY4"/>
<name>A0AAV4AYY4_9GAST</name>
<protein>
    <submittedName>
        <fullName evidence="1">Uncharacterized protein</fullName>
    </submittedName>
</protein>
<dbReference type="Proteomes" id="UP000735302">
    <property type="component" value="Unassembled WGS sequence"/>
</dbReference>
<comment type="caution">
    <text evidence="1">The sequence shown here is derived from an EMBL/GenBank/DDBJ whole genome shotgun (WGS) entry which is preliminary data.</text>
</comment>
<reference evidence="1 2" key="1">
    <citation type="journal article" date="2021" name="Elife">
        <title>Chloroplast acquisition without the gene transfer in kleptoplastic sea slugs, Plakobranchus ocellatus.</title>
        <authorList>
            <person name="Maeda T."/>
            <person name="Takahashi S."/>
            <person name="Yoshida T."/>
            <person name="Shimamura S."/>
            <person name="Takaki Y."/>
            <person name="Nagai Y."/>
            <person name="Toyoda A."/>
            <person name="Suzuki Y."/>
            <person name="Arimoto A."/>
            <person name="Ishii H."/>
            <person name="Satoh N."/>
            <person name="Nishiyama T."/>
            <person name="Hasebe M."/>
            <person name="Maruyama T."/>
            <person name="Minagawa J."/>
            <person name="Obokata J."/>
            <person name="Shigenobu S."/>
        </authorList>
    </citation>
    <scope>NUCLEOTIDE SEQUENCE [LARGE SCALE GENOMIC DNA]</scope>
</reference>
<sequence length="144" mass="15809">MCMAANGVGGQQLANLRIPPLDDVTGLIMKAFLSDFPQHQPEPNDNKCSEISFILKGCDPMLRAYGVKKCSWMFSSAHFLKCYDDTISARKVLNLFKMCVQSWCQFNPCTAAITAITDAGCGNLNANVPELSDFMDGQLCPPHL</sequence>
<keyword evidence="2" id="KW-1185">Reference proteome</keyword>
<organism evidence="1 2">
    <name type="scientific">Plakobranchus ocellatus</name>
    <dbReference type="NCBI Taxonomy" id="259542"/>
    <lineage>
        <taxon>Eukaryota</taxon>
        <taxon>Metazoa</taxon>
        <taxon>Spiralia</taxon>
        <taxon>Lophotrochozoa</taxon>
        <taxon>Mollusca</taxon>
        <taxon>Gastropoda</taxon>
        <taxon>Heterobranchia</taxon>
        <taxon>Euthyneura</taxon>
        <taxon>Panpulmonata</taxon>
        <taxon>Sacoglossa</taxon>
        <taxon>Placobranchoidea</taxon>
        <taxon>Plakobranchidae</taxon>
        <taxon>Plakobranchus</taxon>
    </lineage>
</organism>
<gene>
    <name evidence="1" type="ORF">PoB_003821800</name>
</gene>
<evidence type="ECO:0000313" key="2">
    <source>
        <dbReference type="Proteomes" id="UP000735302"/>
    </source>
</evidence>
<proteinExistence type="predicted"/>